<feature type="compositionally biased region" description="Basic and acidic residues" evidence="3">
    <location>
        <begin position="188"/>
        <end position="209"/>
    </location>
</feature>
<organism evidence="5 6">
    <name type="scientific">Austropuccinia psidii MF-1</name>
    <dbReference type="NCBI Taxonomy" id="1389203"/>
    <lineage>
        <taxon>Eukaryota</taxon>
        <taxon>Fungi</taxon>
        <taxon>Dikarya</taxon>
        <taxon>Basidiomycota</taxon>
        <taxon>Pucciniomycotina</taxon>
        <taxon>Pucciniomycetes</taxon>
        <taxon>Pucciniales</taxon>
        <taxon>Sphaerophragmiaceae</taxon>
        <taxon>Austropuccinia</taxon>
    </lineage>
</organism>
<feature type="region of interest" description="Disordered" evidence="3">
    <location>
        <begin position="188"/>
        <end position="212"/>
    </location>
</feature>
<dbReference type="AlphaFoldDB" id="A0A9Q3IK22"/>
<keyword evidence="2" id="KW-0378">Hydrolase</keyword>
<dbReference type="Pfam" id="PF00077">
    <property type="entry name" value="RVP"/>
    <property type="match status" value="1"/>
</dbReference>
<keyword evidence="1" id="KW-0064">Aspartyl protease</keyword>
<evidence type="ECO:0000259" key="4">
    <source>
        <dbReference type="PROSITE" id="PS50175"/>
    </source>
</evidence>
<dbReference type="InterPro" id="IPR021109">
    <property type="entry name" value="Peptidase_aspartic_dom_sf"/>
</dbReference>
<dbReference type="Proteomes" id="UP000765509">
    <property type="component" value="Unassembled WGS sequence"/>
</dbReference>
<dbReference type="PROSITE" id="PS00141">
    <property type="entry name" value="ASP_PROTEASE"/>
    <property type="match status" value="1"/>
</dbReference>
<dbReference type="PROSITE" id="PS50175">
    <property type="entry name" value="ASP_PROT_RETROV"/>
    <property type="match status" value="1"/>
</dbReference>
<keyword evidence="6" id="KW-1185">Reference proteome</keyword>
<feature type="region of interest" description="Disordered" evidence="3">
    <location>
        <begin position="376"/>
        <end position="398"/>
    </location>
</feature>
<sequence length="422" mass="47553">MSLKSINNEERVEDQEGNQQDIIIEERMHYACPLGMIEVSIGLEGHKVKALVDTGAELSIIPEVESIKAGIPMRALNMRLKGIGGHSTAIVGLSENTLLILPSGDERKIHFFVARGAVHTVIGRPFLADNGIRLEHSQTQGEILSFRELDGRRLCIPICSPESKGWHAQPPKGMELCNMAKVDKMEVQDNNEESRFEELPQGNSRKEENQVPIKQNPEIHFKNSKAEVTSNVLKISTNNNVNPNYPQKFENTYSSNMEASTPVELVQKKGFHPKQLVKSVSPVCGKNGFHFNRKQNSVSELYKPYVEAIFSKPKHSISPMDLLRVTSGASIKFTQNLFNKFKNTRMQEELKEDSPVKNQNQNSEQINSDLSYNNSIQEETHPKDNPPINPSLEDHTLNKNNFNHIENEASSHGEQQIKMNNQ</sequence>
<dbReference type="CDD" id="cd00303">
    <property type="entry name" value="retropepsin_like"/>
    <property type="match status" value="1"/>
</dbReference>
<dbReference type="OrthoDB" id="5535068at2759"/>
<dbReference type="GO" id="GO:0004190">
    <property type="term" value="F:aspartic-type endopeptidase activity"/>
    <property type="evidence" value="ECO:0007669"/>
    <property type="project" value="UniProtKB-KW"/>
</dbReference>
<accession>A0A9Q3IK22</accession>
<evidence type="ECO:0000313" key="6">
    <source>
        <dbReference type="Proteomes" id="UP000765509"/>
    </source>
</evidence>
<gene>
    <name evidence="5" type="ORF">O181_085786</name>
</gene>
<dbReference type="InterPro" id="IPR018061">
    <property type="entry name" value="Retropepsins"/>
</dbReference>
<feature type="domain" description="Peptidase A2" evidence="4">
    <location>
        <begin position="48"/>
        <end position="85"/>
    </location>
</feature>
<dbReference type="EMBL" id="AVOT02051026">
    <property type="protein sequence ID" value="MBW0546071.1"/>
    <property type="molecule type" value="Genomic_DNA"/>
</dbReference>
<proteinExistence type="predicted"/>
<dbReference type="GO" id="GO:0006508">
    <property type="term" value="P:proteolysis"/>
    <property type="evidence" value="ECO:0007669"/>
    <property type="project" value="InterPro"/>
</dbReference>
<keyword evidence="1" id="KW-0645">Protease</keyword>
<protein>
    <recommendedName>
        <fullName evidence="4">Peptidase A2 domain-containing protein</fullName>
    </recommendedName>
</protein>
<reference evidence="5" key="1">
    <citation type="submission" date="2021-03" db="EMBL/GenBank/DDBJ databases">
        <title>Draft genome sequence of rust myrtle Austropuccinia psidii MF-1, a brazilian biotype.</title>
        <authorList>
            <person name="Quecine M.C."/>
            <person name="Pachon D.M.R."/>
            <person name="Bonatelli M.L."/>
            <person name="Correr F.H."/>
            <person name="Franceschini L.M."/>
            <person name="Leite T.F."/>
            <person name="Margarido G.R.A."/>
            <person name="Almeida C.A."/>
            <person name="Ferrarezi J.A."/>
            <person name="Labate C.A."/>
        </authorList>
    </citation>
    <scope>NUCLEOTIDE SEQUENCE</scope>
    <source>
        <strain evidence="5">MF-1</strain>
    </source>
</reference>
<dbReference type="InterPro" id="IPR001969">
    <property type="entry name" value="Aspartic_peptidase_AS"/>
</dbReference>
<dbReference type="InterPro" id="IPR001995">
    <property type="entry name" value="Peptidase_A2_cat"/>
</dbReference>
<name>A0A9Q3IK22_9BASI</name>
<evidence type="ECO:0000313" key="5">
    <source>
        <dbReference type="EMBL" id="MBW0546071.1"/>
    </source>
</evidence>
<evidence type="ECO:0000256" key="2">
    <source>
        <dbReference type="ARBA" id="ARBA00022801"/>
    </source>
</evidence>
<dbReference type="Gene3D" id="2.40.70.10">
    <property type="entry name" value="Acid Proteases"/>
    <property type="match status" value="1"/>
</dbReference>
<comment type="caution">
    <text evidence="5">The sequence shown here is derived from an EMBL/GenBank/DDBJ whole genome shotgun (WGS) entry which is preliminary data.</text>
</comment>
<evidence type="ECO:0000256" key="3">
    <source>
        <dbReference type="SAM" id="MobiDB-lite"/>
    </source>
</evidence>
<evidence type="ECO:0000256" key="1">
    <source>
        <dbReference type="ARBA" id="ARBA00022750"/>
    </source>
</evidence>
<dbReference type="SUPFAM" id="SSF50630">
    <property type="entry name" value="Acid proteases"/>
    <property type="match status" value="1"/>
</dbReference>